<feature type="region of interest" description="Disordered" evidence="1">
    <location>
        <begin position="448"/>
        <end position="475"/>
    </location>
</feature>
<organism evidence="3 4">
    <name type="scientific">Capronia epimyces CBS 606.96</name>
    <dbReference type="NCBI Taxonomy" id="1182542"/>
    <lineage>
        <taxon>Eukaryota</taxon>
        <taxon>Fungi</taxon>
        <taxon>Dikarya</taxon>
        <taxon>Ascomycota</taxon>
        <taxon>Pezizomycotina</taxon>
        <taxon>Eurotiomycetes</taxon>
        <taxon>Chaetothyriomycetidae</taxon>
        <taxon>Chaetothyriales</taxon>
        <taxon>Herpotrichiellaceae</taxon>
        <taxon>Capronia</taxon>
    </lineage>
</organism>
<name>W9XZR6_9EURO</name>
<accession>W9XZR6</accession>
<dbReference type="eggNOG" id="ENOG502SRCS">
    <property type="taxonomic scope" value="Eukaryota"/>
</dbReference>
<reference evidence="3 4" key="1">
    <citation type="submission" date="2013-03" db="EMBL/GenBank/DDBJ databases">
        <title>The Genome Sequence of Capronia epimyces CBS 606.96.</title>
        <authorList>
            <consortium name="The Broad Institute Genomics Platform"/>
            <person name="Cuomo C."/>
            <person name="de Hoog S."/>
            <person name="Gorbushina A."/>
            <person name="Walker B."/>
            <person name="Young S.K."/>
            <person name="Zeng Q."/>
            <person name="Gargeya S."/>
            <person name="Fitzgerald M."/>
            <person name="Haas B."/>
            <person name="Abouelleil A."/>
            <person name="Allen A.W."/>
            <person name="Alvarado L."/>
            <person name="Arachchi H.M."/>
            <person name="Berlin A.M."/>
            <person name="Chapman S.B."/>
            <person name="Gainer-Dewar J."/>
            <person name="Goldberg J."/>
            <person name="Griggs A."/>
            <person name="Gujja S."/>
            <person name="Hansen M."/>
            <person name="Howarth C."/>
            <person name="Imamovic A."/>
            <person name="Ireland A."/>
            <person name="Larimer J."/>
            <person name="McCowan C."/>
            <person name="Murphy C."/>
            <person name="Pearson M."/>
            <person name="Poon T.W."/>
            <person name="Priest M."/>
            <person name="Roberts A."/>
            <person name="Saif S."/>
            <person name="Shea T."/>
            <person name="Sisk P."/>
            <person name="Sykes S."/>
            <person name="Wortman J."/>
            <person name="Nusbaum C."/>
            <person name="Birren B."/>
        </authorList>
    </citation>
    <scope>NUCLEOTIDE SEQUENCE [LARGE SCALE GENOMIC DNA]</scope>
    <source>
        <strain evidence="3 4">CBS 606.96</strain>
    </source>
</reference>
<dbReference type="GeneID" id="19170384"/>
<evidence type="ECO:0000259" key="2">
    <source>
        <dbReference type="Pfam" id="PF13259"/>
    </source>
</evidence>
<evidence type="ECO:0000256" key="1">
    <source>
        <dbReference type="SAM" id="MobiDB-lite"/>
    </source>
</evidence>
<dbReference type="HOGENOM" id="CLU_036307_2_0_1"/>
<feature type="compositionally biased region" description="Basic and acidic residues" evidence="1">
    <location>
        <begin position="450"/>
        <end position="475"/>
    </location>
</feature>
<feature type="compositionally biased region" description="Low complexity" evidence="1">
    <location>
        <begin position="243"/>
        <end position="268"/>
    </location>
</feature>
<dbReference type="Pfam" id="PF13259">
    <property type="entry name" value="clamp_Gag1-like"/>
    <property type="match status" value="1"/>
</dbReference>
<dbReference type="PANTHER" id="PTHR28065">
    <property type="entry name" value="FREQUENIN"/>
    <property type="match status" value="1"/>
</dbReference>
<dbReference type="OrthoDB" id="5422958at2759"/>
<evidence type="ECO:0000313" key="4">
    <source>
        <dbReference type="Proteomes" id="UP000019478"/>
    </source>
</evidence>
<dbReference type="PANTHER" id="PTHR28065:SF1">
    <property type="entry name" value="DUF4050 DOMAIN-CONTAINING PROTEIN"/>
    <property type="match status" value="1"/>
</dbReference>
<dbReference type="AlphaFoldDB" id="W9XZR6"/>
<dbReference type="RefSeq" id="XP_007734584.1">
    <property type="nucleotide sequence ID" value="XM_007736394.1"/>
</dbReference>
<dbReference type="InterPro" id="IPR025124">
    <property type="entry name" value="Gag1-like_clamp"/>
</dbReference>
<feature type="compositionally biased region" description="Polar residues" evidence="1">
    <location>
        <begin position="223"/>
        <end position="241"/>
    </location>
</feature>
<protein>
    <recommendedName>
        <fullName evidence="2">Gag1-like clamp domain-containing protein</fullName>
    </recommendedName>
</protein>
<feature type="domain" description="Gag1-like clamp" evidence="2">
    <location>
        <begin position="136"/>
        <end position="348"/>
    </location>
</feature>
<keyword evidence="4" id="KW-1185">Reference proteome</keyword>
<dbReference type="EMBL" id="AMGY01000005">
    <property type="protein sequence ID" value="EXJ82461.1"/>
    <property type="molecule type" value="Genomic_DNA"/>
</dbReference>
<feature type="region of interest" description="Disordered" evidence="1">
    <location>
        <begin position="1"/>
        <end position="73"/>
    </location>
</feature>
<evidence type="ECO:0000313" key="3">
    <source>
        <dbReference type="EMBL" id="EXJ82461.1"/>
    </source>
</evidence>
<dbReference type="InterPro" id="IPR053274">
    <property type="entry name" value="Fluconazole_resistance"/>
</dbReference>
<feature type="region of interest" description="Disordered" evidence="1">
    <location>
        <begin position="186"/>
        <end position="291"/>
    </location>
</feature>
<dbReference type="STRING" id="1182542.W9XZR6"/>
<feature type="compositionally biased region" description="Polar residues" evidence="1">
    <location>
        <begin position="198"/>
        <end position="208"/>
    </location>
</feature>
<dbReference type="Proteomes" id="UP000019478">
    <property type="component" value="Unassembled WGS sequence"/>
</dbReference>
<sequence length="475" mass="52342">MTSDTPALSPIGALGQSPPRPSVDAHSHPSAPFLHNLTQRLRKGSNASSHSSDHSTPHAPPPPDPVTKTESSRATRRMLFSLIKDDWEYPSTTVRHNDTGLLPREPIGYRRREESQSDIEAEEMIIRRGLRSKSDPYKFENPDAVGNFVAERLRKRRRLLEEEMQWNEGLRTWAQRRDAWTGAVKHNPSLDQADHTQRPNVGSHANTWSSSSSAKRLRHKSRLSQSMTHERNTSNSPTDSPLSPCSNATSHSSSSPESSSVGSNTETTSGGGGGGGANATEPAGGPWLPIFPPILPAEDTLRDRIKPQAYPTIYSKVVVQSMTPNVPIPLKHLIPALVVGWKSEGSWPPQPASISAQDVKKGRRSSAFAKWRREHHFDTKAAEHTAGANDDGKSRVRRSIGMMRKVLGGVHADANANGGLDDLGIEFREQDEDEMQKNVTLNKSLLGVDNGHDRGHEHEHEHEHGHGRGHDHEDT</sequence>
<gene>
    <name evidence="3" type="ORF">A1O3_06274</name>
</gene>
<comment type="caution">
    <text evidence="3">The sequence shown here is derived from an EMBL/GenBank/DDBJ whole genome shotgun (WGS) entry which is preliminary data.</text>
</comment>
<proteinExistence type="predicted"/>